<evidence type="ECO:0000256" key="3">
    <source>
        <dbReference type="SAM" id="SignalP"/>
    </source>
</evidence>
<feature type="chain" id="PRO_5026985960" evidence="3">
    <location>
        <begin position="22"/>
        <end position="254"/>
    </location>
</feature>
<dbReference type="SUPFAM" id="SSF48452">
    <property type="entry name" value="TPR-like"/>
    <property type="match status" value="1"/>
</dbReference>
<protein>
    <submittedName>
        <fullName evidence="4">Tetratricopeptide repeat protein</fullName>
    </submittedName>
</protein>
<feature type="signal peptide" evidence="3">
    <location>
        <begin position="1"/>
        <end position="21"/>
    </location>
</feature>
<keyword evidence="5" id="KW-1185">Reference proteome</keyword>
<reference evidence="4 5" key="1">
    <citation type="submission" date="2019-12" db="EMBL/GenBank/DDBJ databases">
        <title>Novel species isolated from a subtropical stream in China.</title>
        <authorList>
            <person name="Lu H."/>
        </authorList>
    </citation>
    <scope>NUCLEOTIDE SEQUENCE [LARGE SCALE GENOMIC DNA]</scope>
    <source>
        <strain evidence="4 5">DS3</strain>
    </source>
</reference>
<organism evidence="4 5">
    <name type="scientific">Pseudoduganella guangdongensis</name>
    <dbReference type="NCBI Taxonomy" id="2692179"/>
    <lineage>
        <taxon>Bacteria</taxon>
        <taxon>Pseudomonadati</taxon>
        <taxon>Pseudomonadota</taxon>
        <taxon>Betaproteobacteria</taxon>
        <taxon>Burkholderiales</taxon>
        <taxon>Oxalobacteraceae</taxon>
        <taxon>Telluria group</taxon>
        <taxon>Pseudoduganella</taxon>
    </lineage>
</organism>
<dbReference type="InterPro" id="IPR011990">
    <property type="entry name" value="TPR-like_helical_dom_sf"/>
</dbReference>
<name>A0A6N9HCU4_9BURK</name>
<dbReference type="Gene3D" id="1.25.40.10">
    <property type="entry name" value="Tetratricopeptide repeat domain"/>
    <property type="match status" value="1"/>
</dbReference>
<feature type="repeat" description="TPR" evidence="1">
    <location>
        <begin position="123"/>
        <end position="156"/>
    </location>
</feature>
<gene>
    <name evidence="4" type="ORF">GTP41_04390</name>
</gene>
<keyword evidence="1" id="KW-0802">TPR repeat</keyword>
<dbReference type="EMBL" id="WWCJ01000002">
    <property type="protein sequence ID" value="MYN01334.1"/>
    <property type="molecule type" value="Genomic_DNA"/>
</dbReference>
<keyword evidence="3" id="KW-0732">Signal</keyword>
<feature type="compositionally biased region" description="Low complexity" evidence="2">
    <location>
        <begin position="215"/>
        <end position="227"/>
    </location>
</feature>
<feature type="compositionally biased region" description="Low complexity" evidence="2">
    <location>
        <begin position="242"/>
        <end position="254"/>
    </location>
</feature>
<feature type="region of interest" description="Disordered" evidence="2">
    <location>
        <begin position="204"/>
        <end position="254"/>
    </location>
</feature>
<evidence type="ECO:0000256" key="2">
    <source>
        <dbReference type="SAM" id="MobiDB-lite"/>
    </source>
</evidence>
<dbReference type="AlphaFoldDB" id="A0A6N9HCU4"/>
<sequence length="254" mass="27432">MKIRLLALGAILSAAALPALAKPVCGNLGSSTKDYRTAMNDVAFLNTVESRHFTEEVEQGVRGASGSVADDLQYTLGHYPNHVRALETVLRMAPRYPAGMLPGAKLPTECFFERAVRAFPDDSKTWLMYARYQYLVGREAQAQSMLEKAVELAPDDVSINYNLGLVYAKQKKFEQALPYAQKAYALQFPLPGLKQMLVNAGKWVEPPAPPEAEQDPAAAPAGADKPATVPELKAEAKPGTQPEPAAPAATPVKP</sequence>
<accession>A0A6N9HCU4</accession>
<dbReference type="PROSITE" id="PS50005">
    <property type="entry name" value="TPR"/>
    <property type="match status" value="1"/>
</dbReference>
<evidence type="ECO:0000313" key="5">
    <source>
        <dbReference type="Proteomes" id="UP000448575"/>
    </source>
</evidence>
<dbReference type="Proteomes" id="UP000448575">
    <property type="component" value="Unassembled WGS sequence"/>
</dbReference>
<dbReference type="RefSeq" id="WP_161024340.1">
    <property type="nucleotide sequence ID" value="NZ_WWCJ01000002.1"/>
</dbReference>
<dbReference type="InterPro" id="IPR019734">
    <property type="entry name" value="TPR_rpt"/>
</dbReference>
<dbReference type="Pfam" id="PF13432">
    <property type="entry name" value="TPR_16"/>
    <property type="match status" value="1"/>
</dbReference>
<dbReference type="SMART" id="SM00028">
    <property type="entry name" value="TPR"/>
    <property type="match status" value="2"/>
</dbReference>
<evidence type="ECO:0000256" key="1">
    <source>
        <dbReference type="PROSITE-ProRule" id="PRU00339"/>
    </source>
</evidence>
<proteinExistence type="predicted"/>
<comment type="caution">
    <text evidence="4">The sequence shown here is derived from an EMBL/GenBank/DDBJ whole genome shotgun (WGS) entry which is preliminary data.</text>
</comment>
<evidence type="ECO:0000313" key="4">
    <source>
        <dbReference type="EMBL" id="MYN01334.1"/>
    </source>
</evidence>